<feature type="transmembrane region" description="Helical" evidence="1">
    <location>
        <begin position="90"/>
        <end position="111"/>
    </location>
</feature>
<gene>
    <name evidence="4" type="ORF">ISE1_1559</name>
    <name evidence="3" type="ORF">ISE2_1597</name>
</gene>
<proteinExistence type="predicted"/>
<organism evidence="3">
    <name type="scientific">plant metagenome</name>
    <dbReference type="NCBI Taxonomy" id="1297885"/>
    <lineage>
        <taxon>unclassified sequences</taxon>
        <taxon>metagenomes</taxon>
        <taxon>organismal metagenomes</taxon>
    </lineage>
</organism>
<evidence type="ECO:0000313" key="4">
    <source>
        <dbReference type="EMBL" id="VFR89162.1"/>
    </source>
</evidence>
<dbReference type="Gene3D" id="2.120.10.30">
    <property type="entry name" value="TolB, C-terminal domain"/>
    <property type="match status" value="1"/>
</dbReference>
<evidence type="ECO:0000256" key="1">
    <source>
        <dbReference type="SAM" id="Phobius"/>
    </source>
</evidence>
<reference evidence="3" key="1">
    <citation type="submission" date="2019-03" db="EMBL/GenBank/DDBJ databases">
        <authorList>
            <person name="Danneels B."/>
        </authorList>
    </citation>
    <scope>NUCLEOTIDE SEQUENCE</scope>
</reference>
<name>A0A484UQ05_9ZZZZ</name>
<dbReference type="InterPro" id="IPR011042">
    <property type="entry name" value="6-blade_b-propeller_TolB-like"/>
</dbReference>
<dbReference type="AlphaFoldDB" id="A0A484UQ05"/>
<dbReference type="Pfam" id="PF07995">
    <property type="entry name" value="GSDH"/>
    <property type="match status" value="1"/>
</dbReference>
<protein>
    <submittedName>
        <fullName evidence="3">PQQ-dependent oxidoreductase, gdhB family</fullName>
    </submittedName>
</protein>
<feature type="transmembrane region" description="Helical" evidence="1">
    <location>
        <begin position="57"/>
        <end position="78"/>
    </location>
</feature>
<keyword evidence="1" id="KW-1133">Transmembrane helix</keyword>
<feature type="domain" description="Glucose/Sorbosone dehydrogenase" evidence="2">
    <location>
        <begin position="203"/>
        <end position="531"/>
    </location>
</feature>
<dbReference type="PANTHER" id="PTHR19328">
    <property type="entry name" value="HEDGEHOG-INTERACTING PROTEIN"/>
    <property type="match status" value="1"/>
</dbReference>
<dbReference type="InterPro" id="IPR012938">
    <property type="entry name" value="Glc/Sorbosone_DH"/>
</dbReference>
<accession>A0A484UQ05</accession>
<feature type="transmembrane region" description="Helical" evidence="1">
    <location>
        <begin position="7"/>
        <end position="31"/>
    </location>
</feature>
<evidence type="ECO:0000313" key="3">
    <source>
        <dbReference type="EMBL" id="VFR88927.1"/>
    </source>
</evidence>
<dbReference type="PANTHER" id="PTHR19328:SF75">
    <property type="entry name" value="ALDOSE SUGAR DEHYDROGENASE YLII"/>
    <property type="match status" value="1"/>
</dbReference>
<dbReference type="EMBL" id="CAADIM010000030">
    <property type="protein sequence ID" value="VFR89162.1"/>
    <property type="molecule type" value="Genomic_DNA"/>
</dbReference>
<dbReference type="InterPro" id="IPR011041">
    <property type="entry name" value="Quinoprot_gluc/sorb_DH_b-prop"/>
</dbReference>
<keyword evidence="1" id="KW-0472">Membrane</keyword>
<dbReference type="SUPFAM" id="SSF50952">
    <property type="entry name" value="Soluble quinoprotein glucose dehydrogenase"/>
    <property type="match status" value="1"/>
</dbReference>
<dbReference type="EMBL" id="CAADIN010000017">
    <property type="protein sequence ID" value="VFR88927.1"/>
    <property type="molecule type" value="Genomic_DNA"/>
</dbReference>
<sequence length="540" mass="57507">MNAITRYVAVFLIAAVATGVIASIVQTQIILGPLVEFGAPVTAAVRAWTTLEDLARFGPVMIGIAATALLPAVLLAHVVSRVLPAAWRTWVFALAAVVGLWGAFWLMRSVIPMPAIPGTRGPAGHLLMSLTGLAGGLAHAWLTSPARRSKHAEDPRPWRHAVTAAILVAVPALLFVAMAPGAGDKLDPVDPASYTVQTVKTGLNRPWSIAFLPDGRALVTEMGGRLLAIGSDGTSSDIALDALPPVFQQGGVIGLMEVALDPQFAQNGWLYLTMGYGSPGANGTRLVRARLAGDRIEDVHVLFESTPKPRAGNNGGRLAFLGDGTLVLSLGDGSARREEAQSLENHLGTVLRLDRDGRPPADNPFVRQRGAAPEIYSFGHRNAQGIAVDPATGDLLVSEHGARGGDEINRIVPGGNYGWPVVTGGIDYPFARVTPFRQLPGYEDAVLEWTPSIAPAGLAIYDGTLFPEWRGDLLVPALKERAVRRVLREGRRIVGQQLLLADLNERMRDVKVAPDGSVHVLTDGVDARLLRLTPRLTPPE</sequence>
<feature type="transmembrane region" description="Helical" evidence="1">
    <location>
        <begin position="123"/>
        <end position="142"/>
    </location>
</feature>
<keyword evidence="1" id="KW-0812">Transmembrane</keyword>
<feature type="transmembrane region" description="Helical" evidence="1">
    <location>
        <begin position="162"/>
        <end position="183"/>
    </location>
</feature>
<evidence type="ECO:0000259" key="2">
    <source>
        <dbReference type="Pfam" id="PF07995"/>
    </source>
</evidence>